<evidence type="ECO:0000313" key="1">
    <source>
        <dbReference type="EMBL" id="OGE42144.1"/>
    </source>
</evidence>
<dbReference type="EMBL" id="MFDM01000030">
    <property type="protein sequence ID" value="OGE42144.1"/>
    <property type="molecule type" value="Genomic_DNA"/>
</dbReference>
<gene>
    <name evidence="1" type="ORF">A3B45_00620</name>
</gene>
<name>A0A1F5KMS3_9BACT</name>
<dbReference type="Proteomes" id="UP000178565">
    <property type="component" value="Unassembled WGS sequence"/>
</dbReference>
<protein>
    <submittedName>
        <fullName evidence="1">Uncharacterized protein</fullName>
    </submittedName>
</protein>
<dbReference type="STRING" id="1797785.A3B45_00620"/>
<sequence>MKMKNQNEDLLELKIEIIDNGNTSIYQEIALLIDKPEYLRLIDKIREEYNLYNPESSDGADFTDILLSFDFERVETKNVNLSKYKSLERFKELLPQDFDNVMAFTKNNDDGMLLAQAEAVLLCFEFGKPYYFVPIVLQSIICSDVDSKYLQRTQAVVQDQDYALYRFDEIKIPQVVIEMSPYSTYNDIKQAIRDGKKIFKTDPRFKYFSKKPDYVSEIRKYRYWYWEHLAGKKYTTIADEWMVNPLAEESDSGADENVVLKGIQTYKRLLES</sequence>
<organism evidence="1 2">
    <name type="scientific">Candidatus Daviesbacteria bacterium RIFCSPLOWO2_01_FULL_39_12</name>
    <dbReference type="NCBI Taxonomy" id="1797785"/>
    <lineage>
        <taxon>Bacteria</taxon>
        <taxon>Candidatus Daviesiibacteriota</taxon>
    </lineage>
</organism>
<proteinExistence type="predicted"/>
<reference evidence="1 2" key="1">
    <citation type="journal article" date="2016" name="Nat. Commun.">
        <title>Thousands of microbial genomes shed light on interconnected biogeochemical processes in an aquifer system.</title>
        <authorList>
            <person name="Anantharaman K."/>
            <person name="Brown C.T."/>
            <person name="Hug L.A."/>
            <person name="Sharon I."/>
            <person name="Castelle C.J."/>
            <person name="Probst A.J."/>
            <person name="Thomas B.C."/>
            <person name="Singh A."/>
            <person name="Wilkins M.J."/>
            <person name="Karaoz U."/>
            <person name="Brodie E.L."/>
            <person name="Williams K.H."/>
            <person name="Hubbard S.S."/>
            <person name="Banfield J.F."/>
        </authorList>
    </citation>
    <scope>NUCLEOTIDE SEQUENCE [LARGE SCALE GENOMIC DNA]</scope>
</reference>
<evidence type="ECO:0000313" key="2">
    <source>
        <dbReference type="Proteomes" id="UP000178565"/>
    </source>
</evidence>
<comment type="caution">
    <text evidence="1">The sequence shown here is derived from an EMBL/GenBank/DDBJ whole genome shotgun (WGS) entry which is preliminary data.</text>
</comment>
<accession>A0A1F5KMS3</accession>
<dbReference type="AlphaFoldDB" id="A0A1F5KMS3"/>